<dbReference type="RefSeq" id="WP_165784902.1">
    <property type="nucleotide sequence ID" value="NZ_NMWT01000020.1"/>
</dbReference>
<evidence type="ECO:0000256" key="1">
    <source>
        <dbReference type="SAM" id="MobiDB-lite"/>
    </source>
</evidence>
<comment type="caution">
    <text evidence="2">The sequence shown here is derived from an EMBL/GenBank/DDBJ whole genome shotgun (WGS) entry which is preliminary data.</text>
</comment>
<proteinExistence type="predicted"/>
<accession>A0A2N5J0I7</accession>
<gene>
    <name evidence="2" type="ORF">Uis4E_1400</name>
</gene>
<dbReference type="EMBL" id="NMWT01000020">
    <property type="protein sequence ID" value="PLS27714.1"/>
    <property type="molecule type" value="Genomic_DNA"/>
</dbReference>
<reference evidence="2 3" key="1">
    <citation type="submission" date="2017-07" db="EMBL/GenBank/DDBJ databases">
        <title>Bifidobacterium novel species.</title>
        <authorList>
            <person name="Lugli G.A."/>
            <person name="Milani C."/>
            <person name="Duranti S."/>
            <person name="Mangifesta M."/>
        </authorList>
    </citation>
    <scope>NUCLEOTIDE SEQUENCE [LARGE SCALE GENOMIC DNA]</scope>
    <source>
        <strain evidence="2 3">77</strain>
    </source>
</reference>
<keyword evidence="3" id="KW-1185">Reference proteome</keyword>
<protein>
    <submittedName>
        <fullName evidence="2">Uncharacterized protein</fullName>
    </submittedName>
</protein>
<evidence type="ECO:0000313" key="3">
    <source>
        <dbReference type="Proteomes" id="UP000235034"/>
    </source>
</evidence>
<feature type="compositionally biased region" description="Gly residues" evidence="1">
    <location>
        <begin position="27"/>
        <end position="44"/>
    </location>
</feature>
<name>A0A2N5J0I7_9BIFI</name>
<feature type="region of interest" description="Disordered" evidence="1">
    <location>
        <begin position="24"/>
        <end position="56"/>
    </location>
</feature>
<dbReference type="Proteomes" id="UP000235034">
    <property type="component" value="Unassembled WGS sequence"/>
</dbReference>
<sequence>MKKQYIAPRIHIVTFGTLPTMTLSHGTGNGSNDNGGGTWGGLQPGNGSDTTVTPQV</sequence>
<feature type="compositionally biased region" description="Polar residues" evidence="1">
    <location>
        <begin position="45"/>
        <end position="56"/>
    </location>
</feature>
<organism evidence="2 3">
    <name type="scientific">Bifidobacterium parmae</name>
    <dbReference type="NCBI Taxonomy" id="361854"/>
    <lineage>
        <taxon>Bacteria</taxon>
        <taxon>Bacillati</taxon>
        <taxon>Actinomycetota</taxon>
        <taxon>Actinomycetes</taxon>
        <taxon>Bifidobacteriales</taxon>
        <taxon>Bifidobacteriaceae</taxon>
        <taxon>Bifidobacterium</taxon>
    </lineage>
</organism>
<evidence type="ECO:0000313" key="2">
    <source>
        <dbReference type="EMBL" id="PLS27714.1"/>
    </source>
</evidence>
<dbReference type="AlphaFoldDB" id="A0A2N5J0I7"/>